<feature type="chain" id="PRO_5040228555" evidence="1">
    <location>
        <begin position="25"/>
        <end position="183"/>
    </location>
</feature>
<dbReference type="OrthoDB" id="2910287at2759"/>
<dbReference type="RefSeq" id="XP_040784131.1">
    <property type="nucleotide sequence ID" value="XM_040930401.1"/>
</dbReference>
<keyword evidence="3" id="KW-1185">Reference proteome</keyword>
<gene>
    <name evidence="2" type="ORF">K460DRAFT_318680</name>
</gene>
<sequence>MLPLATITTSIFIVLLAFSTSASARPNIERRGLPGAVYTCTRADFRGDCQWTAPTTQCRQQGPTSLGLGLESFGPDPSTSCILYEKFDCTGNQVQTVRFPGISSGLPQFGAFRCSPERAQANNDLDVNLEVKGSAKAFDPLADPRLAGGVGSMERKKNLRELKEMEKDGFKEGLIGLKKGVYY</sequence>
<proteinExistence type="predicted"/>
<feature type="signal peptide" evidence="1">
    <location>
        <begin position="1"/>
        <end position="24"/>
    </location>
</feature>
<dbReference type="GeneID" id="63847653"/>
<dbReference type="Proteomes" id="UP000800039">
    <property type="component" value="Unassembled WGS sequence"/>
</dbReference>
<reference evidence="2" key="1">
    <citation type="submission" date="2020-01" db="EMBL/GenBank/DDBJ databases">
        <authorList>
            <consortium name="DOE Joint Genome Institute"/>
            <person name="Haridas S."/>
            <person name="Albert R."/>
            <person name="Binder M."/>
            <person name="Bloem J."/>
            <person name="Labutti K."/>
            <person name="Salamov A."/>
            <person name="Andreopoulos B."/>
            <person name="Baker S.E."/>
            <person name="Barry K."/>
            <person name="Bills G."/>
            <person name="Bluhm B.H."/>
            <person name="Cannon C."/>
            <person name="Castanera R."/>
            <person name="Culley D.E."/>
            <person name="Daum C."/>
            <person name="Ezra D."/>
            <person name="Gonzalez J.B."/>
            <person name="Henrissat B."/>
            <person name="Kuo A."/>
            <person name="Liang C."/>
            <person name="Lipzen A."/>
            <person name="Lutzoni F."/>
            <person name="Magnuson J."/>
            <person name="Mondo S."/>
            <person name="Nolan M."/>
            <person name="Ohm R."/>
            <person name="Pangilinan J."/>
            <person name="Park H.-J."/>
            <person name="Ramirez L."/>
            <person name="Alfaro M."/>
            <person name="Sun H."/>
            <person name="Tritt A."/>
            <person name="Yoshinaga Y."/>
            <person name="Zwiers L.-H."/>
            <person name="Turgeon B.G."/>
            <person name="Goodwin S.B."/>
            <person name="Spatafora J.W."/>
            <person name="Crous P.W."/>
            <person name="Grigoriev I.V."/>
        </authorList>
    </citation>
    <scope>NUCLEOTIDE SEQUENCE</scope>
    <source>
        <strain evidence="2">CBS 394.84</strain>
    </source>
</reference>
<dbReference type="EMBL" id="ML976618">
    <property type="protein sequence ID" value="KAF1841568.1"/>
    <property type="molecule type" value="Genomic_DNA"/>
</dbReference>
<accession>A0A9P4L534</accession>
<comment type="caution">
    <text evidence="2">The sequence shown here is derived from an EMBL/GenBank/DDBJ whole genome shotgun (WGS) entry which is preliminary data.</text>
</comment>
<keyword evidence="1" id="KW-0732">Signal</keyword>
<evidence type="ECO:0000256" key="1">
    <source>
        <dbReference type="SAM" id="SignalP"/>
    </source>
</evidence>
<protein>
    <submittedName>
        <fullName evidence="2">Uncharacterized protein</fullName>
    </submittedName>
</protein>
<name>A0A9P4L534_9PLEO</name>
<dbReference type="AlphaFoldDB" id="A0A9P4L534"/>
<evidence type="ECO:0000313" key="2">
    <source>
        <dbReference type="EMBL" id="KAF1841568.1"/>
    </source>
</evidence>
<organism evidence="2 3">
    <name type="scientific">Cucurbitaria berberidis CBS 394.84</name>
    <dbReference type="NCBI Taxonomy" id="1168544"/>
    <lineage>
        <taxon>Eukaryota</taxon>
        <taxon>Fungi</taxon>
        <taxon>Dikarya</taxon>
        <taxon>Ascomycota</taxon>
        <taxon>Pezizomycotina</taxon>
        <taxon>Dothideomycetes</taxon>
        <taxon>Pleosporomycetidae</taxon>
        <taxon>Pleosporales</taxon>
        <taxon>Pleosporineae</taxon>
        <taxon>Cucurbitariaceae</taxon>
        <taxon>Cucurbitaria</taxon>
    </lineage>
</organism>
<evidence type="ECO:0000313" key="3">
    <source>
        <dbReference type="Proteomes" id="UP000800039"/>
    </source>
</evidence>